<dbReference type="GO" id="GO:0051701">
    <property type="term" value="P:biological process involved in interaction with host"/>
    <property type="evidence" value="ECO:0007669"/>
    <property type="project" value="UniProtKB-ARBA"/>
</dbReference>
<proteinExistence type="predicted"/>
<dbReference type="GO" id="GO:0044423">
    <property type="term" value="C:virion component"/>
    <property type="evidence" value="ECO:0007669"/>
    <property type="project" value="UniProtKB-KW"/>
</dbReference>
<dbReference type="InterPro" id="IPR012334">
    <property type="entry name" value="Pectin_lyas_fold"/>
</dbReference>
<evidence type="ECO:0000313" key="3">
    <source>
        <dbReference type="EMBL" id="DAF93193.1"/>
    </source>
</evidence>
<dbReference type="Gene3D" id="2.160.20.10">
    <property type="entry name" value="Single-stranded right-handed beta-helix, Pectin lyase-like"/>
    <property type="match status" value="1"/>
</dbReference>
<name>A0A8S5UFC3_9CAUD</name>
<reference evidence="3" key="1">
    <citation type="journal article" date="2021" name="Proc. Natl. Acad. Sci. U.S.A.">
        <title>A Catalog of Tens of Thousands of Viruses from Human Metagenomes Reveals Hidden Associations with Chronic Diseases.</title>
        <authorList>
            <person name="Tisza M.J."/>
            <person name="Buck C.B."/>
        </authorList>
    </citation>
    <scope>NUCLEOTIDE SEQUENCE</scope>
    <source>
        <strain evidence="3">CtcyQ27</strain>
    </source>
</reference>
<dbReference type="EMBL" id="BK016080">
    <property type="protein sequence ID" value="DAF93193.1"/>
    <property type="molecule type" value="Genomic_DNA"/>
</dbReference>
<dbReference type="SUPFAM" id="SSF51126">
    <property type="entry name" value="Pectin lyase-like"/>
    <property type="match status" value="1"/>
</dbReference>
<evidence type="ECO:0000256" key="2">
    <source>
        <dbReference type="ARBA" id="ARBA00022844"/>
    </source>
</evidence>
<dbReference type="InterPro" id="IPR011050">
    <property type="entry name" value="Pectin_lyase_fold/virulence"/>
</dbReference>
<comment type="subcellular location">
    <subcellularLocation>
        <location evidence="1">Virion</location>
    </subcellularLocation>
</comment>
<evidence type="ECO:0000256" key="1">
    <source>
        <dbReference type="ARBA" id="ARBA00004328"/>
    </source>
</evidence>
<keyword evidence="3" id="KW-0378">Hydrolase</keyword>
<keyword evidence="2" id="KW-0946">Virion</keyword>
<organism evidence="3">
    <name type="scientific">Myoviridae sp. ctcyQ27</name>
    <dbReference type="NCBI Taxonomy" id="2825139"/>
    <lineage>
        <taxon>Viruses</taxon>
        <taxon>Duplodnaviria</taxon>
        <taxon>Heunggongvirae</taxon>
        <taxon>Uroviricota</taxon>
        <taxon>Caudoviricetes</taxon>
    </lineage>
</organism>
<accession>A0A8S5UFC3</accession>
<dbReference type="GO" id="GO:0019058">
    <property type="term" value="P:viral life cycle"/>
    <property type="evidence" value="ECO:0007669"/>
    <property type="project" value="UniProtKB-ARBA"/>
</dbReference>
<sequence length="343" mass="37985">MANIRCDIKNVRPRPIRGFLSQNGVIFGDTEIGLPYTYIIKAMHQSDVYVNGKLVERIGDASKLLDGMTVVETTPEDVATKLTEIKDGDIVSLAAGEYTEPITLDKECIISGTKDTVIAAPITVNGGNVIIEGVTMKVTDKTMVTANGDKDVSIVNVDFKKDDDVECRTLLSLPTKGQTVIDGCNFKDPNHKVYNVMEFGINKDDYTNGGVIIRNCVFDQIGHNHISFYNVVNGGKILIENCDFGYNGGIRVSNVNNTEWTLTLKDCIYRGSDEGDNQSLVCFQDFDKENVQDFTKITLICDNLVDGNGKHLTKNTDPQVVYVYDDKTSSILKDKNQPRIIFK</sequence>
<protein>
    <submittedName>
        <fullName evidence="3">POLYGALACTURONASE 28 GLYCOSYL HYDROLASE, HYDROLYSES.9A</fullName>
    </submittedName>
</protein>
<dbReference type="GO" id="GO:0016787">
    <property type="term" value="F:hydrolase activity"/>
    <property type="evidence" value="ECO:0007669"/>
    <property type="project" value="UniProtKB-KW"/>
</dbReference>